<dbReference type="HAMAP" id="MF_01224_B">
    <property type="entry name" value="MoaC_B"/>
    <property type="match status" value="1"/>
</dbReference>
<dbReference type="EMBL" id="CP013264">
    <property type="protein sequence ID" value="ALR21685.1"/>
    <property type="molecule type" value="Genomic_DNA"/>
</dbReference>
<dbReference type="EC" id="4.6.1.17" evidence="3 7"/>
<dbReference type="CDD" id="cd01420">
    <property type="entry name" value="MoaC_PE"/>
    <property type="match status" value="1"/>
</dbReference>
<evidence type="ECO:0000259" key="8">
    <source>
        <dbReference type="Pfam" id="PF01967"/>
    </source>
</evidence>
<evidence type="ECO:0000256" key="3">
    <source>
        <dbReference type="ARBA" id="ARBA00012575"/>
    </source>
</evidence>
<dbReference type="InterPro" id="IPR002820">
    <property type="entry name" value="Mopterin_CF_biosynth-C_dom"/>
</dbReference>
<dbReference type="AlphaFoldDB" id="A0A0S3F1W0"/>
<evidence type="ECO:0000313" key="9">
    <source>
        <dbReference type="EMBL" id="ALR21685.1"/>
    </source>
</evidence>
<comment type="similarity">
    <text evidence="7">Belongs to the MoaC family.</text>
</comment>
<dbReference type="Pfam" id="PF01967">
    <property type="entry name" value="MoaC"/>
    <property type="match status" value="1"/>
</dbReference>
<sequence>MTGGLTHLDEDGSARMVDVSNKVVTARQAVATGRITMNRDAAAAIAAGQVKKGDVLAVARIAGIMAAKRTSDLIPLCHPLPLSSVTVDLNLDEEGVTVTVAARTAGQTGVEMEALTGASVALLTIYDMAKALDKAMIIDGVRLLSKTGGKSGDWHAPAS</sequence>
<dbReference type="OrthoDB" id="9794429at2"/>
<evidence type="ECO:0000256" key="7">
    <source>
        <dbReference type="HAMAP-Rule" id="MF_01224"/>
    </source>
</evidence>
<dbReference type="InterPro" id="IPR050105">
    <property type="entry name" value="MoCo_biosynth_MoaA/MoaC"/>
</dbReference>
<dbReference type="Gene3D" id="3.30.70.640">
    <property type="entry name" value="Molybdopterin cofactor biosynthesis C (MoaC) domain"/>
    <property type="match status" value="1"/>
</dbReference>
<evidence type="ECO:0000256" key="4">
    <source>
        <dbReference type="ARBA" id="ARBA00023150"/>
    </source>
</evidence>
<dbReference type="GO" id="GO:0006777">
    <property type="term" value="P:Mo-molybdopterin cofactor biosynthetic process"/>
    <property type="evidence" value="ECO:0007669"/>
    <property type="project" value="UniProtKB-UniRule"/>
</dbReference>
<dbReference type="UniPathway" id="UPA00344"/>
<keyword evidence="10" id="KW-1185">Reference proteome</keyword>
<dbReference type="RefSeq" id="WP_062066611.1">
    <property type="nucleotide sequence ID" value="NZ_CP013264.1"/>
</dbReference>
<evidence type="ECO:0000313" key="10">
    <source>
        <dbReference type="Proteomes" id="UP000056968"/>
    </source>
</evidence>
<evidence type="ECO:0000256" key="5">
    <source>
        <dbReference type="ARBA" id="ARBA00023239"/>
    </source>
</evidence>
<keyword evidence="4 7" id="KW-0501">Molybdenum cofactor biosynthesis</keyword>
<dbReference type="InterPro" id="IPR047594">
    <property type="entry name" value="MoaC_bact/euk"/>
</dbReference>
<dbReference type="InterPro" id="IPR036522">
    <property type="entry name" value="MoaC_sf"/>
</dbReference>
<dbReference type="PANTHER" id="PTHR22960:SF29">
    <property type="entry name" value="CYCLIC PYRANOPTERIN MONOPHOSPHATE SYNTHASE"/>
    <property type="match status" value="1"/>
</dbReference>
<organism evidence="9 10">
    <name type="scientific">Sphingobium baderi</name>
    <dbReference type="NCBI Taxonomy" id="1332080"/>
    <lineage>
        <taxon>Bacteria</taxon>
        <taxon>Pseudomonadati</taxon>
        <taxon>Pseudomonadota</taxon>
        <taxon>Alphaproteobacteria</taxon>
        <taxon>Sphingomonadales</taxon>
        <taxon>Sphingomonadaceae</taxon>
        <taxon>Sphingobium</taxon>
    </lineage>
</organism>
<evidence type="ECO:0000256" key="2">
    <source>
        <dbReference type="ARBA" id="ARBA00005046"/>
    </source>
</evidence>
<dbReference type="KEGG" id="sbd:ATN00_16650"/>
<accession>A0A0S3F1W0</accession>
<evidence type="ECO:0000256" key="6">
    <source>
        <dbReference type="ARBA" id="ARBA00055087"/>
    </source>
</evidence>
<feature type="binding site" evidence="7">
    <location>
        <begin position="76"/>
        <end position="78"/>
    </location>
    <ligand>
        <name>substrate</name>
    </ligand>
</feature>
<reference evidence="9 10" key="1">
    <citation type="submission" date="2015-11" db="EMBL/GenBank/DDBJ databases">
        <title>A Two-component Flavoprotein Monooxygenase System MeaXY Responsible for para-Hydroxylation of 2-Methyl-6-ethylaniline and 2,6-Diethylaniline in Sphingobium baderi DE-13.</title>
        <authorList>
            <person name="Cheng M."/>
            <person name="Meng Q."/>
            <person name="Yang Y."/>
            <person name="Chu C."/>
            <person name="Yan X."/>
            <person name="He J."/>
            <person name="Li S."/>
        </authorList>
    </citation>
    <scope>NUCLEOTIDE SEQUENCE [LARGE SCALE GENOMIC DNA]</scope>
    <source>
        <strain evidence="9 10">DE-13</strain>
    </source>
</reference>
<comment type="pathway">
    <text evidence="2 7">Cofactor biosynthesis; molybdopterin biosynthesis.</text>
</comment>
<comment type="function">
    <text evidence="6 7">Catalyzes the conversion of (8S)-3',8-cyclo-7,8-dihydroguanosine 5'-triphosphate to cyclic pyranopterin monophosphate (cPMP).</text>
</comment>
<gene>
    <name evidence="7 9" type="primary">moaC</name>
    <name evidence="9" type="ORF">ATN00_16650</name>
</gene>
<comment type="catalytic activity">
    <reaction evidence="1 7">
        <text>(8S)-3',8-cyclo-7,8-dihydroguanosine 5'-triphosphate = cyclic pyranopterin phosphate + diphosphate</text>
        <dbReference type="Rhea" id="RHEA:49580"/>
        <dbReference type="ChEBI" id="CHEBI:33019"/>
        <dbReference type="ChEBI" id="CHEBI:59648"/>
        <dbReference type="ChEBI" id="CHEBI:131766"/>
        <dbReference type="EC" id="4.6.1.17"/>
    </reaction>
</comment>
<proteinExistence type="inferred from homology"/>
<feature type="binding site" evidence="7">
    <location>
        <begin position="112"/>
        <end position="113"/>
    </location>
    <ligand>
        <name>substrate</name>
    </ligand>
</feature>
<protein>
    <recommendedName>
        <fullName evidence="3 7">Cyclic pyranopterin monophosphate synthase</fullName>
        <ecNumber evidence="3 7">4.6.1.17</ecNumber>
    </recommendedName>
    <alternativeName>
        <fullName evidence="7">Molybdenum cofactor biosynthesis protein C</fullName>
    </alternativeName>
</protein>
<feature type="domain" description="Molybdopterin cofactor biosynthesis C (MoaC)" evidence="8">
    <location>
        <begin position="16"/>
        <end position="149"/>
    </location>
</feature>
<dbReference type="NCBIfam" id="TIGR00581">
    <property type="entry name" value="moaC"/>
    <property type="match status" value="1"/>
</dbReference>
<feature type="active site" evidence="7">
    <location>
        <position position="127"/>
    </location>
</feature>
<dbReference type="NCBIfam" id="NF006870">
    <property type="entry name" value="PRK09364.1"/>
    <property type="match status" value="1"/>
</dbReference>
<dbReference type="STRING" id="1332080.ATN00_16650"/>
<dbReference type="SUPFAM" id="SSF55040">
    <property type="entry name" value="Molybdenum cofactor biosynthesis protein C, MoaC"/>
    <property type="match status" value="1"/>
</dbReference>
<keyword evidence="5 7" id="KW-0456">Lyase</keyword>
<evidence type="ECO:0000256" key="1">
    <source>
        <dbReference type="ARBA" id="ARBA00001637"/>
    </source>
</evidence>
<comment type="subunit">
    <text evidence="7">Homohexamer; trimer of dimers.</text>
</comment>
<dbReference type="Proteomes" id="UP000056968">
    <property type="component" value="Chromosome"/>
</dbReference>
<dbReference type="InterPro" id="IPR023045">
    <property type="entry name" value="MoaC"/>
</dbReference>
<dbReference type="PANTHER" id="PTHR22960">
    <property type="entry name" value="MOLYBDOPTERIN COFACTOR SYNTHESIS PROTEIN A"/>
    <property type="match status" value="1"/>
</dbReference>
<dbReference type="GO" id="GO:0061799">
    <property type="term" value="F:cyclic pyranopterin monophosphate synthase activity"/>
    <property type="evidence" value="ECO:0007669"/>
    <property type="project" value="UniProtKB-UniRule"/>
</dbReference>
<name>A0A0S3F1W0_9SPHN</name>